<protein>
    <submittedName>
        <fullName evidence="1">Uncharacterized protein</fullName>
    </submittedName>
</protein>
<name>A0A5J4TED6_9EUKA</name>
<feature type="non-terminal residue" evidence="1">
    <location>
        <position position="1"/>
    </location>
</feature>
<organism evidence="1 2">
    <name type="scientific">Streblomastix strix</name>
    <dbReference type="NCBI Taxonomy" id="222440"/>
    <lineage>
        <taxon>Eukaryota</taxon>
        <taxon>Metamonada</taxon>
        <taxon>Preaxostyla</taxon>
        <taxon>Oxymonadida</taxon>
        <taxon>Streblomastigidae</taxon>
        <taxon>Streblomastix</taxon>
    </lineage>
</organism>
<dbReference type="AlphaFoldDB" id="A0A5J4TED6"/>
<gene>
    <name evidence="1" type="ORF">EZS28_048329</name>
</gene>
<dbReference type="EMBL" id="SNRW01033466">
    <property type="protein sequence ID" value="KAA6356143.1"/>
    <property type="molecule type" value="Genomic_DNA"/>
</dbReference>
<reference evidence="1 2" key="1">
    <citation type="submission" date="2019-03" db="EMBL/GenBank/DDBJ databases">
        <title>Single cell metagenomics reveals metabolic interactions within the superorganism composed of flagellate Streblomastix strix and complex community of Bacteroidetes bacteria on its surface.</title>
        <authorList>
            <person name="Treitli S.C."/>
            <person name="Kolisko M."/>
            <person name="Husnik F."/>
            <person name="Keeling P."/>
            <person name="Hampl V."/>
        </authorList>
    </citation>
    <scope>NUCLEOTIDE SEQUENCE [LARGE SCALE GENOMIC DNA]</scope>
    <source>
        <strain evidence="1">ST1C</strain>
    </source>
</reference>
<dbReference type="Proteomes" id="UP000324800">
    <property type="component" value="Unassembled WGS sequence"/>
</dbReference>
<proteinExistence type="predicted"/>
<evidence type="ECO:0000313" key="1">
    <source>
        <dbReference type="EMBL" id="KAA6356143.1"/>
    </source>
</evidence>
<evidence type="ECO:0000313" key="2">
    <source>
        <dbReference type="Proteomes" id="UP000324800"/>
    </source>
</evidence>
<accession>A0A5J4TED6</accession>
<sequence length="66" mass="7520">FSNGESTSTIERIAAVSLGEQISFADVGYRSRQSKTDPFGIRQHSFACQLRWRSKELLVFIHSIPY</sequence>
<comment type="caution">
    <text evidence="1">The sequence shown here is derived from an EMBL/GenBank/DDBJ whole genome shotgun (WGS) entry which is preliminary data.</text>
</comment>